<dbReference type="HOGENOM" id="CLU_058997_1_0_5"/>
<dbReference type="KEGG" id="zmm:Zmob_1570"/>
<dbReference type="EMBL" id="CP002850">
    <property type="protein sequence ID" value="AEH63385.1"/>
    <property type="molecule type" value="Genomic_DNA"/>
</dbReference>
<reference evidence="1 2" key="1">
    <citation type="journal article" date="2011" name="J. Bacteriol.">
        <title>Genome sequence of the ethanol-producing Zymomonas mobilis subsp. mobilis lectotype strain ATCC 10988.</title>
        <authorList>
            <person name="Pappas K.M."/>
            <person name="Kouvelis V.N."/>
            <person name="Saunders E."/>
            <person name="Brettin T.S."/>
            <person name="Bruce D."/>
            <person name="Detter C."/>
            <person name="Balakireva M."/>
            <person name="Han C.S."/>
            <person name="Savvakis G."/>
            <person name="Kyrpides N.C."/>
            <person name="Typas M.A."/>
        </authorList>
    </citation>
    <scope>NUCLEOTIDE SEQUENCE [LARGE SCALE GENOMIC DNA]</scope>
    <source>
        <strain evidence="2">ATCC 10988 / DSM 424 / CCUG 17860 / LMG 404 / NCIMB 8938 / NRRL B-806 / ZM1</strain>
    </source>
</reference>
<organism evidence="1 2">
    <name type="scientific">Zymomonas mobilis subsp. mobilis (strain ATCC 10988 / DSM 424 / LMG 404 / NCIMB 8938 / NRRL B-806 / ZM1)</name>
    <dbReference type="NCBI Taxonomy" id="555217"/>
    <lineage>
        <taxon>Bacteria</taxon>
        <taxon>Pseudomonadati</taxon>
        <taxon>Pseudomonadota</taxon>
        <taxon>Alphaproteobacteria</taxon>
        <taxon>Sphingomonadales</taxon>
        <taxon>Zymomonadaceae</taxon>
        <taxon>Zymomonas</taxon>
    </lineage>
</organism>
<dbReference type="GeneID" id="79905104"/>
<dbReference type="OrthoDB" id="7341471at2"/>
<dbReference type="eggNOG" id="COG3137">
    <property type="taxonomic scope" value="Bacteria"/>
</dbReference>
<accession>A0A0H3G432</accession>
<sequence precursor="true">MQSRTISPWLLWRISQGAVLLSLVPVSEVWAEEPPKLIQEMVTKALALDDPKTVKSIVLIAKKTVPDSAAEIDAMVADYNTKVEAREAEKKRKELRRVADSGMFENWTGSVELGGAKMTGNTRQTAIYGAVALERNGINWTHTVKARTDFQRTYGTTSAERFTASYQPHYKFDERLYMYGLALYERDMFLGYRTRITGGSGIGYKVFDQPNLSLAVEGGPAYRHTIFIDSSRPNGRRIRDTAAMRGSFTTKWVVSPLLTVSEDSSIFFESKDITASSTTSLETKLIGNLSTKLSFSVYYEKDVSASKNPVDTTSRITFAYALGKKKK</sequence>
<dbReference type="Proteomes" id="UP000001494">
    <property type="component" value="Chromosome"/>
</dbReference>
<evidence type="ECO:0000313" key="2">
    <source>
        <dbReference type="Proteomes" id="UP000001494"/>
    </source>
</evidence>
<proteinExistence type="predicted"/>
<dbReference type="Pfam" id="PF04338">
    <property type="entry name" value="DUF481"/>
    <property type="match status" value="1"/>
</dbReference>
<dbReference type="RefSeq" id="WP_011241324.1">
    <property type="nucleotide sequence ID" value="NC_017262.1"/>
</dbReference>
<evidence type="ECO:0000313" key="1">
    <source>
        <dbReference type="EMBL" id="AEH63385.1"/>
    </source>
</evidence>
<evidence type="ECO:0008006" key="3">
    <source>
        <dbReference type="Google" id="ProtNLM"/>
    </source>
</evidence>
<protein>
    <recommendedName>
        <fullName evidence="3">Salt-induced outer membrane protein</fullName>
    </recommendedName>
</protein>
<dbReference type="InterPro" id="IPR007433">
    <property type="entry name" value="DUF481"/>
</dbReference>
<dbReference type="AlphaFoldDB" id="A0A0H3G432"/>
<gene>
    <name evidence="1" type="ordered locus">Zmob_1570</name>
</gene>
<name>A0A0H3G432_ZYMMA</name>